<gene>
    <name evidence="1" type="ORF">ACFOJ9_16300</name>
</gene>
<accession>A0ABV7MQ17</accession>
<sequence>MAQAYGSLAHPVALDPFQQLVAVHWTSRLLAFTVLLKKLHGTHLAEHCAPPTASGPDQFSQWPSYLSETEYRYANPEGRTFLRAYLISARDGSGTEVDAADISISGMPDLGSATHVSYGSWQWRSEGNGAIGEIEPDRFPGAWWQQPEGDPQGLTVSGHADRPFLLGTSASFACNGQAFTAGPVCYAGGSPELDFNFADYSSTLVDFSPFALDLSGVTVVHKDKAYRVIARQILQATQEQPPLGTIPQQPGVLWVLCERSKGGRSDSMTPMTGGSLP</sequence>
<protein>
    <submittedName>
        <fullName evidence="1">Uncharacterized protein</fullName>
    </submittedName>
</protein>
<dbReference type="Proteomes" id="UP001595648">
    <property type="component" value="Unassembled WGS sequence"/>
</dbReference>
<evidence type="ECO:0000313" key="1">
    <source>
        <dbReference type="EMBL" id="MFC3323329.1"/>
    </source>
</evidence>
<keyword evidence="2" id="KW-1185">Reference proteome</keyword>
<comment type="caution">
    <text evidence="1">The sequence shown here is derived from an EMBL/GenBank/DDBJ whole genome shotgun (WGS) entry which is preliminary data.</text>
</comment>
<proteinExistence type="predicted"/>
<dbReference type="EMBL" id="JBHRVD010000001">
    <property type="protein sequence ID" value="MFC3323329.1"/>
    <property type="molecule type" value="Genomic_DNA"/>
</dbReference>
<evidence type="ECO:0000313" key="2">
    <source>
        <dbReference type="Proteomes" id="UP001595648"/>
    </source>
</evidence>
<organism evidence="1 2">
    <name type="scientific">Mesorhizobium cantuariense</name>
    <dbReference type="NCBI Taxonomy" id="1300275"/>
    <lineage>
        <taxon>Bacteria</taxon>
        <taxon>Pseudomonadati</taxon>
        <taxon>Pseudomonadota</taxon>
        <taxon>Alphaproteobacteria</taxon>
        <taxon>Hyphomicrobiales</taxon>
        <taxon>Phyllobacteriaceae</taxon>
        <taxon>Mesorhizobium</taxon>
    </lineage>
</organism>
<dbReference type="RefSeq" id="WP_378979854.1">
    <property type="nucleotide sequence ID" value="NZ_JBHRVD010000001.1"/>
</dbReference>
<name>A0ABV7MQ17_9HYPH</name>
<reference evidence="2" key="1">
    <citation type="journal article" date="2019" name="Int. J. Syst. Evol. Microbiol.">
        <title>The Global Catalogue of Microorganisms (GCM) 10K type strain sequencing project: providing services to taxonomists for standard genome sequencing and annotation.</title>
        <authorList>
            <consortium name="The Broad Institute Genomics Platform"/>
            <consortium name="The Broad Institute Genome Sequencing Center for Infectious Disease"/>
            <person name="Wu L."/>
            <person name="Ma J."/>
        </authorList>
    </citation>
    <scope>NUCLEOTIDE SEQUENCE [LARGE SCALE GENOMIC DNA]</scope>
    <source>
        <strain evidence="2">ICMP 19515</strain>
    </source>
</reference>